<name>A0A1T4WBM0_9GAMM</name>
<dbReference type="AlphaFoldDB" id="A0A1T4WBM0"/>
<evidence type="ECO:0000256" key="1">
    <source>
        <dbReference type="SAM" id="MobiDB-lite"/>
    </source>
</evidence>
<organism evidence="2 3">
    <name type="scientific">Enterovibrio nigricans DSM 22720</name>
    <dbReference type="NCBI Taxonomy" id="1121868"/>
    <lineage>
        <taxon>Bacteria</taxon>
        <taxon>Pseudomonadati</taxon>
        <taxon>Pseudomonadota</taxon>
        <taxon>Gammaproteobacteria</taxon>
        <taxon>Vibrionales</taxon>
        <taxon>Vibrionaceae</taxon>
        <taxon>Enterovibrio</taxon>
    </lineage>
</organism>
<dbReference type="RefSeq" id="WP_078754809.1">
    <property type="nucleotide sequence ID" value="NZ_FUXU01000195.1"/>
</dbReference>
<protein>
    <submittedName>
        <fullName evidence="2">Uncharacterized protein</fullName>
    </submittedName>
</protein>
<gene>
    <name evidence="2" type="ORF">SAMN02745132_04860</name>
</gene>
<keyword evidence="3" id="KW-1185">Reference proteome</keyword>
<dbReference type="EMBL" id="FUXU01000195">
    <property type="protein sequence ID" value="SKA74597.1"/>
    <property type="molecule type" value="Genomic_DNA"/>
</dbReference>
<evidence type="ECO:0000313" key="3">
    <source>
        <dbReference type="Proteomes" id="UP000190162"/>
    </source>
</evidence>
<accession>A0A1T4WBM0</accession>
<sequence length="628" mass="69644">MAGYYYHSSRTGHSSGSNYNAQGGYNSGYSSGSNGSNQGYSSNSGYSNQGYSSAAYSTGNGYNQASNSNYYTYGNNAAAAQTSRNQIYQQYWDVHNRFWGDNGGVQNTTQWGSYWADKTLQNPSASIWQSDGHLNLNAFTSALDNYSNHQYNYNKQGAGNYSGYNSSASIYNQTPDWNNHYGSDVLGQYYQTGYNDQTVQGLNSSWTERQTSPGFQSQHVGATYTEYIAGNNGQTGTYNSYWRSSNPNSANYDNQYTHYDLGRHTVSEYDFLQYDSWADDTSYIDRYVSKGLGSQADAYNYVNNTSLHSVETYFDAQTANDVLLQAYQQDGFSAAEMFANNQGPDVWKYALDEATGNALIAGAYLSKEATELEQSYFDVDEDFANFNPDDFGQTFTDVDGSYHFDAFGNRTEGEAGILARNNAGVISAFDDIENSWVGGALEALGDNRQGAYYAVETASQIYSANVGSSALDNSIHNNTDSSRSLSLSSPSESGQTSRVTFFDTKESLTSAREMDLNSLSVDAGEILERHKRTIDGIPDKWGKIRDDLLGSQHNRNILFWGFSEILRDSQELGLEVTGYIYRDRTTDQYVMVRQPNFDDLDSPDHSNPLAPGRQYQDAAVSLAPDALW</sequence>
<proteinExistence type="predicted"/>
<reference evidence="3" key="1">
    <citation type="submission" date="2017-02" db="EMBL/GenBank/DDBJ databases">
        <authorList>
            <person name="Varghese N."/>
            <person name="Submissions S."/>
        </authorList>
    </citation>
    <scope>NUCLEOTIDE SEQUENCE [LARGE SCALE GENOMIC DNA]</scope>
    <source>
        <strain evidence="3">DSM 22720</strain>
    </source>
</reference>
<evidence type="ECO:0000313" key="2">
    <source>
        <dbReference type="EMBL" id="SKA74597.1"/>
    </source>
</evidence>
<feature type="region of interest" description="Disordered" evidence="1">
    <location>
        <begin position="479"/>
        <end position="498"/>
    </location>
</feature>
<feature type="compositionally biased region" description="Low complexity" evidence="1">
    <location>
        <begin position="481"/>
        <end position="497"/>
    </location>
</feature>
<dbReference type="Proteomes" id="UP000190162">
    <property type="component" value="Unassembled WGS sequence"/>
</dbReference>